<dbReference type="Gene3D" id="1.10.260.130">
    <property type="match status" value="1"/>
</dbReference>
<dbReference type="Pfam" id="PF03583">
    <property type="entry name" value="LIP"/>
    <property type="match status" value="1"/>
</dbReference>
<dbReference type="PANTHER" id="PTHR34853">
    <property type="match status" value="1"/>
</dbReference>
<evidence type="ECO:0000313" key="3">
    <source>
        <dbReference type="EMBL" id="ORY68874.1"/>
    </source>
</evidence>
<organism evidence="3 4">
    <name type="scientific">Pseudomassariella vexata</name>
    <dbReference type="NCBI Taxonomy" id="1141098"/>
    <lineage>
        <taxon>Eukaryota</taxon>
        <taxon>Fungi</taxon>
        <taxon>Dikarya</taxon>
        <taxon>Ascomycota</taxon>
        <taxon>Pezizomycotina</taxon>
        <taxon>Sordariomycetes</taxon>
        <taxon>Xylariomycetidae</taxon>
        <taxon>Amphisphaeriales</taxon>
        <taxon>Pseudomassariaceae</taxon>
        <taxon>Pseudomassariella</taxon>
    </lineage>
</organism>
<keyword evidence="4" id="KW-1185">Reference proteome</keyword>
<accession>A0A1Y2EC45</accession>
<dbReference type="GeneID" id="63781417"/>
<gene>
    <name evidence="3" type="ORF">BCR38DRAFT_521834</name>
</gene>
<reference evidence="3 4" key="1">
    <citation type="submission" date="2016-07" db="EMBL/GenBank/DDBJ databases">
        <title>Pervasive Adenine N6-methylation of Active Genes in Fungi.</title>
        <authorList>
            <consortium name="DOE Joint Genome Institute"/>
            <person name="Mondo S.J."/>
            <person name="Dannebaum R.O."/>
            <person name="Kuo R.C."/>
            <person name="Labutti K."/>
            <person name="Haridas S."/>
            <person name="Kuo A."/>
            <person name="Salamov A."/>
            <person name="Ahrendt S.R."/>
            <person name="Lipzen A."/>
            <person name="Sullivan W."/>
            <person name="Andreopoulos W.B."/>
            <person name="Clum A."/>
            <person name="Lindquist E."/>
            <person name="Daum C."/>
            <person name="Ramamoorthy G.K."/>
            <person name="Gryganskyi A."/>
            <person name="Culley D."/>
            <person name="Magnuson J.K."/>
            <person name="James T.Y."/>
            <person name="O'Malley M.A."/>
            <person name="Stajich J.E."/>
            <person name="Spatafora J.W."/>
            <person name="Visel A."/>
            <person name="Grigoriev I.V."/>
        </authorList>
    </citation>
    <scope>NUCLEOTIDE SEQUENCE [LARGE SCALE GENOMIC DNA]</scope>
    <source>
        <strain evidence="3 4">CBS 129021</strain>
    </source>
</reference>
<keyword evidence="2" id="KW-0732">Signal</keyword>
<feature type="chain" id="PRO_5013435309" evidence="2">
    <location>
        <begin position="20"/>
        <end position="440"/>
    </location>
</feature>
<dbReference type="GO" id="GO:0016042">
    <property type="term" value="P:lipid catabolic process"/>
    <property type="evidence" value="ECO:0007669"/>
    <property type="project" value="UniProtKB-UniRule"/>
</dbReference>
<dbReference type="PIRSF" id="PIRSF029171">
    <property type="entry name" value="Esterase_LipA"/>
    <property type="match status" value="1"/>
</dbReference>
<sequence length="440" mass="48503">MLSTVFLTLAAALLQACTASPVLSPLPVSEGLQFPKPIPPKKDPWYTPPDKHWVSKPPGTLLRVREAPGNFTLLKHAHKVYNLMFRTTNSQNQSEWAVTTVFFPKSPAISKDGVLPLLSYLIPYESACLDASPSYSLSEYLAGERLNVAVRDNIVKALGNGWLVDIPDYEGPKASYFAGQMAGHATLDSIRAHLKVFAEHMPLIKLRYAMLGYSGGAQAVEFAAELQLKYAPELIFSGAALGGVPANALDFFRACSGTIWSGAVVQAIVGVMNQFDKVEQYAMSLLKREKRDEFLSAREMTIDESLRRFANKNISNYFKTGEDGMENVISKEVLASDCTMGNLGTPQMPMFIYQSIHDEAMPIKNTDVLVEQHCNNGTKITFERNTIGGHREGGVNAFRSVWRFLGEVMGGNYTTPSKCNITDTSYNFTLTSDGISSLRR</sequence>
<evidence type="ECO:0000256" key="1">
    <source>
        <dbReference type="ARBA" id="ARBA00022801"/>
    </source>
</evidence>
<evidence type="ECO:0000313" key="4">
    <source>
        <dbReference type="Proteomes" id="UP000193689"/>
    </source>
</evidence>
<dbReference type="AlphaFoldDB" id="A0A1Y2EC45"/>
<name>A0A1Y2EC45_9PEZI</name>
<dbReference type="OrthoDB" id="2373480at2759"/>
<comment type="similarity">
    <text evidence="2">Belongs to the AB hydrolase superfamily. Lipase family.</text>
</comment>
<keyword evidence="1" id="KW-0378">Hydrolase</keyword>
<dbReference type="GO" id="GO:0004806">
    <property type="term" value="F:triacylglycerol lipase activity"/>
    <property type="evidence" value="ECO:0007669"/>
    <property type="project" value="UniProtKB-UniRule"/>
</dbReference>
<dbReference type="InterPro" id="IPR029058">
    <property type="entry name" value="AB_hydrolase_fold"/>
</dbReference>
<dbReference type="SUPFAM" id="SSF53474">
    <property type="entry name" value="alpha/beta-Hydrolases"/>
    <property type="match status" value="1"/>
</dbReference>
<dbReference type="RefSeq" id="XP_040719161.1">
    <property type="nucleotide sequence ID" value="XM_040865205.1"/>
</dbReference>
<dbReference type="Proteomes" id="UP000193689">
    <property type="component" value="Unassembled WGS sequence"/>
</dbReference>
<proteinExistence type="inferred from homology"/>
<dbReference type="PANTHER" id="PTHR34853:SF5">
    <property type="entry name" value="LIP-DOMAIN-CONTAINING PROTEIN-RELATED"/>
    <property type="match status" value="1"/>
</dbReference>
<dbReference type="InterPro" id="IPR005152">
    <property type="entry name" value="Lipase_secreted"/>
</dbReference>
<dbReference type="Gene3D" id="3.40.50.1820">
    <property type="entry name" value="alpha/beta hydrolase"/>
    <property type="match status" value="1"/>
</dbReference>
<feature type="signal peptide" evidence="2">
    <location>
        <begin position="1"/>
        <end position="19"/>
    </location>
</feature>
<comment type="caution">
    <text evidence="3">The sequence shown here is derived from an EMBL/GenBank/DDBJ whole genome shotgun (WGS) entry which is preliminary data.</text>
</comment>
<evidence type="ECO:0000256" key="2">
    <source>
        <dbReference type="PIRNR" id="PIRNR029171"/>
    </source>
</evidence>
<protein>
    <submittedName>
        <fullName evidence="3">Secretory lipase-domain-containing protein</fullName>
    </submittedName>
</protein>
<dbReference type="EMBL" id="MCFJ01000003">
    <property type="protein sequence ID" value="ORY68874.1"/>
    <property type="molecule type" value="Genomic_DNA"/>
</dbReference>
<dbReference type="InParanoid" id="A0A1Y2EC45"/>